<dbReference type="PANTHER" id="PTHR13847:SF279">
    <property type="entry name" value="FAD DEPENDENT OXIDOREDUCTASE DOMAIN-CONTAINING PROTEIN-RELATED"/>
    <property type="match status" value="1"/>
</dbReference>
<dbReference type="Proteomes" id="UP000076632">
    <property type="component" value="Unassembled WGS sequence"/>
</dbReference>
<name>A0A161TKV1_XYLHT</name>
<dbReference type="STRING" id="1328760.A0A161TKV1"/>
<protein>
    <submittedName>
        <fullName evidence="2">FAD dependent oxidoreductase</fullName>
    </submittedName>
</protein>
<dbReference type="PANTHER" id="PTHR13847">
    <property type="entry name" value="SARCOSINE DEHYDROGENASE-RELATED"/>
    <property type="match status" value="1"/>
</dbReference>
<evidence type="ECO:0000259" key="1">
    <source>
        <dbReference type="Pfam" id="PF01266"/>
    </source>
</evidence>
<dbReference type="OrthoDB" id="429143at2759"/>
<dbReference type="AlphaFoldDB" id="A0A161TKV1"/>
<gene>
    <name evidence="2" type="ORF">L228DRAFT_279149</name>
</gene>
<keyword evidence="3" id="KW-1185">Reference proteome</keyword>
<dbReference type="Gene3D" id="3.30.9.10">
    <property type="entry name" value="D-Amino Acid Oxidase, subunit A, domain 2"/>
    <property type="match status" value="1"/>
</dbReference>
<dbReference type="Pfam" id="PF01266">
    <property type="entry name" value="DAO"/>
    <property type="match status" value="1"/>
</dbReference>
<dbReference type="InterPro" id="IPR006076">
    <property type="entry name" value="FAD-dep_OxRdtase"/>
</dbReference>
<organism evidence="2 3">
    <name type="scientific">Xylona heveae (strain CBS 132557 / TC161)</name>
    <dbReference type="NCBI Taxonomy" id="1328760"/>
    <lineage>
        <taxon>Eukaryota</taxon>
        <taxon>Fungi</taxon>
        <taxon>Dikarya</taxon>
        <taxon>Ascomycota</taxon>
        <taxon>Pezizomycotina</taxon>
        <taxon>Xylonomycetes</taxon>
        <taxon>Xylonales</taxon>
        <taxon>Xylonaceae</taxon>
        <taxon>Xylona</taxon>
    </lineage>
</organism>
<feature type="domain" description="FAD dependent oxidoreductase" evidence="1">
    <location>
        <begin position="38"/>
        <end position="403"/>
    </location>
</feature>
<dbReference type="EMBL" id="KV407454">
    <property type="protein sequence ID" value="KZF25880.1"/>
    <property type="molecule type" value="Genomic_DNA"/>
</dbReference>
<dbReference type="InParanoid" id="A0A161TKV1"/>
<dbReference type="GO" id="GO:0005737">
    <property type="term" value="C:cytoplasm"/>
    <property type="evidence" value="ECO:0007669"/>
    <property type="project" value="TreeGrafter"/>
</dbReference>
<dbReference type="RefSeq" id="XP_018191435.1">
    <property type="nucleotide sequence ID" value="XM_018335649.1"/>
</dbReference>
<dbReference type="SUPFAM" id="SSF51905">
    <property type="entry name" value="FAD/NAD(P)-binding domain"/>
    <property type="match status" value="1"/>
</dbReference>
<accession>A0A161TKV1</accession>
<dbReference type="Gene3D" id="3.50.50.60">
    <property type="entry name" value="FAD/NAD(P)-binding domain"/>
    <property type="match status" value="1"/>
</dbReference>
<evidence type="ECO:0000313" key="3">
    <source>
        <dbReference type="Proteomes" id="UP000076632"/>
    </source>
</evidence>
<dbReference type="GeneID" id="28900786"/>
<evidence type="ECO:0000313" key="2">
    <source>
        <dbReference type="EMBL" id="KZF25880.1"/>
    </source>
</evidence>
<dbReference type="OMA" id="WSCDMPP"/>
<dbReference type="InterPro" id="IPR036188">
    <property type="entry name" value="FAD/NAD-bd_sf"/>
</dbReference>
<reference evidence="2 3" key="1">
    <citation type="journal article" date="2016" name="Fungal Biol.">
        <title>The genome of Xylona heveae provides a window into fungal endophytism.</title>
        <authorList>
            <person name="Gazis R."/>
            <person name="Kuo A."/>
            <person name="Riley R."/>
            <person name="LaButti K."/>
            <person name="Lipzen A."/>
            <person name="Lin J."/>
            <person name="Amirebrahimi M."/>
            <person name="Hesse C.N."/>
            <person name="Spatafora J.W."/>
            <person name="Henrissat B."/>
            <person name="Hainaut M."/>
            <person name="Grigoriev I.V."/>
            <person name="Hibbett D.S."/>
        </authorList>
    </citation>
    <scope>NUCLEOTIDE SEQUENCE [LARGE SCALE GENOMIC DNA]</scope>
    <source>
        <strain evidence="2 3">TC161</strain>
    </source>
</reference>
<sequence length="462" mass="51875">MTAPDFFPHPEPTQSYWLTHEDDLANHRTTEELPQEADYVVIGSGYAGTTSAYYLLKDEKFRPSTVILEARSACSGATARNGGHLKPDCYLSFWTYAKMFGPRTAAQLINHEIKHLKEIKKLVEEENIDCDFHLTRAIDVFLDERVSVPTIQAYREMVKAGYLDTSDIEFWANPKEAEQVSGMKDALCAFSFTAGHIWPYKFIMHLLRRAVEWGANLQTNTPVTTLSEKPDAEGRWTVTTPRGTIRAKNVVIATNAYTAGIMPEFKDKIVPVRGIAAHIAVPEGQRPPHLNNSYAVRFGPKQYDYMVVRADGSVVVGGAKQKVLLSDSNWENVTDDSKLIEGADEYFDGYMQRHFNGWEDSGATTTKIWTGIMGYSKDFMPFLGRMPGKRGIWLNTGFTGHGMPRILLSSVALAGLMKGEVDDLSHTDIPWPFWATEERIRSTESVVQSYMAGDKHNGEKKN</sequence>
<proteinExistence type="predicted"/>